<dbReference type="GO" id="GO:0004601">
    <property type="term" value="F:peroxidase activity"/>
    <property type="evidence" value="ECO:0007669"/>
    <property type="project" value="UniProtKB-KW"/>
</dbReference>
<evidence type="ECO:0000256" key="1">
    <source>
        <dbReference type="ARBA" id="ARBA00001970"/>
    </source>
</evidence>
<evidence type="ECO:0000256" key="3">
    <source>
        <dbReference type="ARBA" id="ARBA00022617"/>
    </source>
</evidence>
<comment type="similarity">
    <text evidence="7">Belongs to the chloroperoxidase family.</text>
</comment>
<dbReference type="PROSITE" id="PS51405">
    <property type="entry name" value="HEME_HALOPEROXIDASE"/>
    <property type="match status" value="1"/>
</dbReference>
<dbReference type="InterPro" id="IPR000028">
    <property type="entry name" value="Chloroperoxidase"/>
</dbReference>
<name>A0A8H6VY92_MYCCL</name>
<dbReference type="GO" id="GO:0046872">
    <property type="term" value="F:metal ion binding"/>
    <property type="evidence" value="ECO:0007669"/>
    <property type="project" value="UniProtKB-KW"/>
</dbReference>
<keyword evidence="2 10" id="KW-0575">Peroxidase</keyword>
<reference evidence="10" key="1">
    <citation type="submission" date="2020-05" db="EMBL/GenBank/DDBJ databases">
        <title>Mycena genomes resolve the evolution of fungal bioluminescence.</title>
        <authorList>
            <person name="Tsai I.J."/>
        </authorList>
    </citation>
    <scope>NUCLEOTIDE SEQUENCE</scope>
    <source>
        <strain evidence="10">110903Hualien_Pintung</strain>
    </source>
</reference>
<dbReference type="SUPFAM" id="SSF47571">
    <property type="entry name" value="Cloroperoxidase"/>
    <property type="match status" value="1"/>
</dbReference>
<dbReference type="PANTHER" id="PTHR33577:SF9">
    <property type="entry name" value="PEROXIDASE STCC"/>
    <property type="match status" value="1"/>
</dbReference>
<protein>
    <submittedName>
        <fullName evidence="10">HEME-HALOPEROXIDASE domain-containing protein</fullName>
    </submittedName>
</protein>
<evidence type="ECO:0000313" key="11">
    <source>
        <dbReference type="Proteomes" id="UP000613580"/>
    </source>
</evidence>
<comment type="caution">
    <text evidence="10">The sequence shown here is derived from an EMBL/GenBank/DDBJ whole genome shotgun (WGS) entry which is preliminary data.</text>
</comment>
<dbReference type="Proteomes" id="UP000613580">
    <property type="component" value="Unassembled WGS sequence"/>
</dbReference>
<dbReference type="AlphaFoldDB" id="A0A8H6VY92"/>
<evidence type="ECO:0000313" key="10">
    <source>
        <dbReference type="EMBL" id="KAF7296251.1"/>
    </source>
</evidence>
<evidence type="ECO:0000256" key="5">
    <source>
        <dbReference type="ARBA" id="ARBA00023002"/>
    </source>
</evidence>
<gene>
    <name evidence="10" type="ORF">HMN09_01094400</name>
</gene>
<dbReference type="Pfam" id="PF01328">
    <property type="entry name" value="Peroxidase_2"/>
    <property type="match status" value="1"/>
</dbReference>
<evidence type="ECO:0000256" key="4">
    <source>
        <dbReference type="ARBA" id="ARBA00022723"/>
    </source>
</evidence>
<evidence type="ECO:0000256" key="2">
    <source>
        <dbReference type="ARBA" id="ARBA00022559"/>
    </source>
</evidence>
<keyword evidence="4" id="KW-0479">Metal-binding</keyword>
<evidence type="ECO:0000256" key="8">
    <source>
        <dbReference type="SAM" id="SignalP"/>
    </source>
</evidence>
<dbReference type="EMBL" id="JACAZE010000017">
    <property type="protein sequence ID" value="KAF7296251.1"/>
    <property type="molecule type" value="Genomic_DNA"/>
</dbReference>
<keyword evidence="3" id="KW-0349">Heme</keyword>
<keyword evidence="5" id="KW-0560">Oxidoreductase</keyword>
<dbReference type="InterPro" id="IPR036851">
    <property type="entry name" value="Chloroperoxidase-like_sf"/>
</dbReference>
<evidence type="ECO:0000259" key="9">
    <source>
        <dbReference type="PROSITE" id="PS51405"/>
    </source>
</evidence>
<evidence type="ECO:0000256" key="7">
    <source>
        <dbReference type="ARBA" id="ARBA00025795"/>
    </source>
</evidence>
<feature type="chain" id="PRO_5034869347" evidence="8">
    <location>
        <begin position="19"/>
        <end position="267"/>
    </location>
</feature>
<dbReference type="Gene3D" id="1.10.489.10">
    <property type="entry name" value="Chloroperoxidase-like"/>
    <property type="match status" value="1"/>
</dbReference>
<feature type="domain" description="Heme haloperoxidase family profile" evidence="9">
    <location>
        <begin position="23"/>
        <end position="235"/>
    </location>
</feature>
<organism evidence="10 11">
    <name type="scientific">Mycena chlorophos</name>
    <name type="common">Agaric fungus</name>
    <name type="synonym">Agaricus chlorophos</name>
    <dbReference type="NCBI Taxonomy" id="658473"/>
    <lineage>
        <taxon>Eukaryota</taxon>
        <taxon>Fungi</taxon>
        <taxon>Dikarya</taxon>
        <taxon>Basidiomycota</taxon>
        <taxon>Agaricomycotina</taxon>
        <taxon>Agaricomycetes</taxon>
        <taxon>Agaricomycetidae</taxon>
        <taxon>Agaricales</taxon>
        <taxon>Marasmiineae</taxon>
        <taxon>Mycenaceae</taxon>
        <taxon>Mycena</taxon>
    </lineage>
</organism>
<sequence length="267" mass="29071">MLVSMPFSLLAFVAVAVAYREPAGHEYQKPGPNDSRSPCPGLNALANHGYLPRSGENMTVPQILSAAKQGFNMNWDVIQAAAKQGLLSRDDEGSDSVLSLEPLALHGLIEIDGSHSRDDYRDGTGDNLHFNSTIYNSWLAVSNPGVDYYNTTSAGWTMYHRLQYSLQTNPNVTNAQHDVFGRAGTSALYLSVMGNTTSGVAKKEFVDIFFREERLPFLEGWSPSKILITAASVGALVPTIFEASNWTQTDHCEPIVLGPNSIFNTAA</sequence>
<keyword evidence="8" id="KW-0732">Signal</keyword>
<accession>A0A8H6VY92</accession>
<dbReference type="OrthoDB" id="407298at2759"/>
<evidence type="ECO:0000256" key="6">
    <source>
        <dbReference type="ARBA" id="ARBA00023004"/>
    </source>
</evidence>
<feature type="signal peptide" evidence="8">
    <location>
        <begin position="1"/>
        <end position="18"/>
    </location>
</feature>
<keyword evidence="6" id="KW-0408">Iron</keyword>
<comment type="cofactor">
    <cofactor evidence="1">
        <name>heme b</name>
        <dbReference type="ChEBI" id="CHEBI:60344"/>
    </cofactor>
</comment>
<proteinExistence type="inferred from homology"/>
<dbReference type="PANTHER" id="PTHR33577">
    <property type="entry name" value="STERIGMATOCYSTIN BIOSYNTHESIS PEROXIDASE STCC-RELATED"/>
    <property type="match status" value="1"/>
</dbReference>
<keyword evidence="11" id="KW-1185">Reference proteome</keyword>